<comment type="caution">
    <text evidence="3">The sequence shown here is derived from an EMBL/GenBank/DDBJ whole genome shotgun (WGS) entry which is preliminary data.</text>
</comment>
<dbReference type="SUPFAM" id="SSF54593">
    <property type="entry name" value="Glyoxalase/Bleomycin resistance protein/Dihydroxybiphenyl dioxygenase"/>
    <property type="match status" value="1"/>
</dbReference>
<dbReference type="AlphaFoldDB" id="A0A4R8C6U2"/>
<dbReference type="GO" id="GO:0004493">
    <property type="term" value="F:methylmalonyl-CoA epimerase activity"/>
    <property type="evidence" value="ECO:0007669"/>
    <property type="project" value="TreeGrafter"/>
</dbReference>
<dbReference type="PANTHER" id="PTHR43048">
    <property type="entry name" value="METHYLMALONYL-COA EPIMERASE"/>
    <property type="match status" value="1"/>
</dbReference>
<dbReference type="CDD" id="cd08353">
    <property type="entry name" value="VOC_like"/>
    <property type="match status" value="1"/>
</dbReference>
<keyword evidence="1" id="KW-0479">Metal-binding</keyword>
<dbReference type="PANTHER" id="PTHR43048:SF5">
    <property type="entry name" value="BLR5325 PROTEIN"/>
    <property type="match status" value="1"/>
</dbReference>
<keyword evidence="4" id="KW-1185">Reference proteome</keyword>
<evidence type="ECO:0000256" key="1">
    <source>
        <dbReference type="ARBA" id="ARBA00022723"/>
    </source>
</evidence>
<gene>
    <name evidence="3" type="ORF">EV653_5013</name>
</gene>
<dbReference type="Pfam" id="PF13669">
    <property type="entry name" value="Glyoxalase_4"/>
    <property type="match status" value="1"/>
</dbReference>
<dbReference type="InterPro" id="IPR037523">
    <property type="entry name" value="VOC_core"/>
</dbReference>
<dbReference type="PROSITE" id="PS51819">
    <property type="entry name" value="VOC"/>
    <property type="match status" value="1"/>
</dbReference>
<dbReference type="Gene3D" id="3.10.180.10">
    <property type="entry name" value="2,3-Dihydroxybiphenyl 1,2-Dioxygenase, domain 1"/>
    <property type="match status" value="1"/>
</dbReference>
<accession>A0A4R8C6U2</accession>
<dbReference type="RefSeq" id="WP_134106060.1">
    <property type="nucleotide sequence ID" value="NZ_SODP01000002.1"/>
</dbReference>
<dbReference type="GO" id="GO:0046872">
    <property type="term" value="F:metal ion binding"/>
    <property type="evidence" value="ECO:0007669"/>
    <property type="project" value="UniProtKB-KW"/>
</dbReference>
<dbReference type="Proteomes" id="UP000295146">
    <property type="component" value="Unassembled WGS sequence"/>
</dbReference>
<reference evidence="3 4" key="1">
    <citation type="submission" date="2019-03" db="EMBL/GenBank/DDBJ databases">
        <title>Genomic Encyclopedia of Type Strains, Phase III (KMG-III): the genomes of soil and plant-associated and newly described type strains.</title>
        <authorList>
            <person name="Whitman W."/>
        </authorList>
    </citation>
    <scope>NUCLEOTIDE SEQUENCE [LARGE SCALE GENOMIC DNA]</scope>
    <source>
        <strain evidence="3 4">VKM Ac-2573</strain>
    </source>
</reference>
<dbReference type="InterPro" id="IPR051785">
    <property type="entry name" value="MMCE/EMCE_epimerase"/>
</dbReference>
<dbReference type="OrthoDB" id="7187210at2"/>
<dbReference type="EMBL" id="SODP01000002">
    <property type="protein sequence ID" value="TDW70945.1"/>
    <property type="molecule type" value="Genomic_DNA"/>
</dbReference>
<dbReference type="GO" id="GO:0016829">
    <property type="term" value="F:lyase activity"/>
    <property type="evidence" value="ECO:0007669"/>
    <property type="project" value="UniProtKB-KW"/>
</dbReference>
<evidence type="ECO:0000313" key="3">
    <source>
        <dbReference type="EMBL" id="TDW70945.1"/>
    </source>
</evidence>
<protein>
    <submittedName>
        <fullName evidence="3">Catechol 2,3-dioxygenase-like lactoylglutathione lyase family enzyme</fullName>
    </submittedName>
</protein>
<organism evidence="3 4">
    <name type="scientific">Kribbella pratensis</name>
    <dbReference type="NCBI Taxonomy" id="2512112"/>
    <lineage>
        <taxon>Bacteria</taxon>
        <taxon>Bacillati</taxon>
        <taxon>Actinomycetota</taxon>
        <taxon>Actinomycetes</taxon>
        <taxon>Propionibacteriales</taxon>
        <taxon>Kribbellaceae</taxon>
        <taxon>Kribbella</taxon>
    </lineage>
</organism>
<keyword evidence="3" id="KW-0456">Lyase</keyword>
<sequence>MIQMDNVGIVVEDTDAAVAFFTELGLELEGRTQVEGAWADKTVGIDGIRCEIAMMRVPGGHGRLELSQYLTPVASPAVPENAPYHIVAMHRVMYRVDSIEELLPRLRAHGAELVAEVVEYGDIYRLCYVRALGGVIIGLAEQLN</sequence>
<dbReference type="GO" id="GO:0046491">
    <property type="term" value="P:L-methylmalonyl-CoA metabolic process"/>
    <property type="evidence" value="ECO:0007669"/>
    <property type="project" value="TreeGrafter"/>
</dbReference>
<evidence type="ECO:0000259" key="2">
    <source>
        <dbReference type="PROSITE" id="PS51819"/>
    </source>
</evidence>
<name>A0A4R8C6U2_9ACTN</name>
<evidence type="ECO:0000313" key="4">
    <source>
        <dbReference type="Proteomes" id="UP000295146"/>
    </source>
</evidence>
<proteinExistence type="predicted"/>
<feature type="domain" description="VOC" evidence="2">
    <location>
        <begin position="3"/>
        <end position="142"/>
    </location>
</feature>
<dbReference type="InterPro" id="IPR029068">
    <property type="entry name" value="Glyas_Bleomycin-R_OHBP_Dase"/>
</dbReference>